<keyword evidence="1" id="KW-0175">Coiled coil</keyword>
<reference evidence="2 3" key="1">
    <citation type="journal article" date="2019" name="Nat. Ecol. Evol.">
        <title>Megaphylogeny resolves global patterns of mushroom evolution.</title>
        <authorList>
            <person name="Varga T."/>
            <person name="Krizsan K."/>
            <person name="Foldi C."/>
            <person name="Dima B."/>
            <person name="Sanchez-Garcia M."/>
            <person name="Sanchez-Ramirez S."/>
            <person name="Szollosi G.J."/>
            <person name="Szarkandi J.G."/>
            <person name="Papp V."/>
            <person name="Albert L."/>
            <person name="Andreopoulos W."/>
            <person name="Angelini C."/>
            <person name="Antonin V."/>
            <person name="Barry K.W."/>
            <person name="Bougher N.L."/>
            <person name="Buchanan P."/>
            <person name="Buyck B."/>
            <person name="Bense V."/>
            <person name="Catcheside P."/>
            <person name="Chovatia M."/>
            <person name="Cooper J."/>
            <person name="Damon W."/>
            <person name="Desjardin D."/>
            <person name="Finy P."/>
            <person name="Geml J."/>
            <person name="Haridas S."/>
            <person name="Hughes K."/>
            <person name="Justo A."/>
            <person name="Karasinski D."/>
            <person name="Kautmanova I."/>
            <person name="Kiss B."/>
            <person name="Kocsube S."/>
            <person name="Kotiranta H."/>
            <person name="LaButti K.M."/>
            <person name="Lechner B.E."/>
            <person name="Liimatainen K."/>
            <person name="Lipzen A."/>
            <person name="Lukacs Z."/>
            <person name="Mihaltcheva S."/>
            <person name="Morgado L.N."/>
            <person name="Niskanen T."/>
            <person name="Noordeloos M.E."/>
            <person name="Ohm R.A."/>
            <person name="Ortiz-Santana B."/>
            <person name="Ovrebo C."/>
            <person name="Racz N."/>
            <person name="Riley R."/>
            <person name="Savchenko A."/>
            <person name="Shiryaev A."/>
            <person name="Soop K."/>
            <person name="Spirin V."/>
            <person name="Szebenyi C."/>
            <person name="Tomsovsky M."/>
            <person name="Tulloss R.E."/>
            <person name="Uehling J."/>
            <person name="Grigoriev I.V."/>
            <person name="Vagvolgyi C."/>
            <person name="Papp T."/>
            <person name="Martin F.M."/>
            <person name="Miettinen O."/>
            <person name="Hibbett D.S."/>
            <person name="Nagy L.G."/>
        </authorList>
    </citation>
    <scope>NUCLEOTIDE SEQUENCE [LARGE SCALE GENOMIC DNA]</scope>
    <source>
        <strain evidence="2 3">CBS 121175</strain>
    </source>
</reference>
<keyword evidence="3" id="KW-1185">Reference proteome</keyword>
<organism evidence="2 3">
    <name type="scientific">Coprinopsis marcescibilis</name>
    <name type="common">Agaric fungus</name>
    <name type="synonym">Psathyrella marcescibilis</name>
    <dbReference type="NCBI Taxonomy" id="230819"/>
    <lineage>
        <taxon>Eukaryota</taxon>
        <taxon>Fungi</taxon>
        <taxon>Dikarya</taxon>
        <taxon>Basidiomycota</taxon>
        <taxon>Agaricomycotina</taxon>
        <taxon>Agaricomycetes</taxon>
        <taxon>Agaricomycetidae</taxon>
        <taxon>Agaricales</taxon>
        <taxon>Agaricineae</taxon>
        <taxon>Psathyrellaceae</taxon>
        <taxon>Coprinopsis</taxon>
    </lineage>
</organism>
<dbReference type="AlphaFoldDB" id="A0A5C3KUE8"/>
<name>A0A5C3KUE8_COPMA</name>
<accession>A0A5C3KUE8</accession>
<protein>
    <recommendedName>
        <fullName evidence="4">F-box domain-containing protein</fullName>
    </recommendedName>
</protein>
<evidence type="ECO:0000256" key="1">
    <source>
        <dbReference type="SAM" id="Coils"/>
    </source>
</evidence>
<proteinExistence type="predicted"/>
<feature type="coiled-coil region" evidence="1">
    <location>
        <begin position="46"/>
        <end position="73"/>
    </location>
</feature>
<dbReference type="EMBL" id="ML210207">
    <property type="protein sequence ID" value="TFK24044.1"/>
    <property type="molecule type" value="Genomic_DNA"/>
</dbReference>
<gene>
    <name evidence="2" type="ORF">FA15DRAFT_669900</name>
</gene>
<sequence>MSRASDIIPSTIFDRNLIPYITTNEPIPSALIPAKDAVVEYLSSTHSQIERKISDLQKTVQDLMIRRELVEKERTTFASLSAPIRHVPSELIAKILTFSLYNSCDLMDFDERIRFAGLRSVSRLWRTTAFGTPSLWRGLSVNLAGYFNAIPDGYDHPLDRLIVRWFKRAGDQAPVRLLVHGQASQITAQMVALFVVESKCAWRQLVLLSSEVCASLGSLRNSNWALPTLMEFTYINGTLLVDEAKFPQVQSLCVVGNRNHLEISITPPLQVSNALRTLHLANIVGEGFAMTLSSMPKLEELILSGVRQQVTTPGIVNIWQPASNLPPAKEITHTHIKTLVLIGQDVTVIDGLKLPSLILLRVIGHLTARFDYQTASVWSRLSHMPFQTLSLENCETRDIPELLAGDLSTTVTRLHVHNLEFIGKNQWQFNNTRPIFPASVRKIVSQQPVMEWAYGDWIRCMLNYYGSRQERQELDIYHLPPPLNIQTAVEEPQFHLRSIGIRMHYSSPESIQEMLKYDILGHQYHIDRKST</sequence>
<evidence type="ECO:0008006" key="4">
    <source>
        <dbReference type="Google" id="ProtNLM"/>
    </source>
</evidence>
<evidence type="ECO:0000313" key="2">
    <source>
        <dbReference type="EMBL" id="TFK24044.1"/>
    </source>
</evidence>
<dbReference type="OrthoDB" id="3065285at2759"/>
<dbReference type="SUPFAM" id="SSF52058">
    <property type="entry name" value="L domain-like"/>
    <property type="match status" value="1"/>
</dbReference>
<evidence type="ECO:0000313" key="3">
    <source>
        <dbReference type="Proteomes" id="UP000307440"/>
    </source>
</evidence>
<dbReference type="Proteomes" id="UP000307440">
    <property type="component" value="Unassembled WGS sequence"/>
</dbReference>